<dbReference type="EMBL" id="JABAYA010000046">
    <property type="protein sequence ID" value="KAF7727975.1"/>
    <property type="molecule type" value="Genomic_DNA"/>
</dbReference>
<dbReference type="AlphaFoldDB" id="A0A8H7BQ44"/>
<reference evidence="2" key="1">
    <citation type="submission" date="2020-01" db="EMBL/GenBank/DDBJ databases">
        <title>Genome Sequencing of Three Apophysomyces-Like Fungal Strains Confirms a Novel Fungal Genus in the Mucoromycota with divergent Burkholderia-like Endosymbiotic Bacteria.</title>
        <authorList>
            <person name="Stajich J.E."/>
            <person name="Macias A.M."/>
            <person name="Carter-House D."/>
            <person name="Lovett B."/>
            <person name="Kasson L.R."/>
            <person name="Berry K."/>
            <person name="Grigoriev I."/>
            <person name="Chang Y."/>
            <person name="Spatafora J."/>
            <person name="Kasson M.T."/>
        </authorList>
    </citation>
    <scope>NUCLEOTIDE SEQUENCE</scope>
    <source>
        <strain evidence="2">NRRL A-21654</strain>
    </source>
</reference>
<dbReference type="Proteomes" id="UP000605846">
    <property type="component" value="Unassembled WGS sequence"/>
</dbReference>
<keyword evidence="3" id="KW-1185">Reference proteome</keyword>
<proteinExistence type="predicted"/>
<evidence type="ECO:0000313" key="3">
    <source>
        <dbReference type="Proteomes" id="UP000605846"/>
    </source>
</evidence>
<accession>A0A8H7BQ44</accession>
<protein>
    <submittedName>
        <fullName evidence="2">Uncharacterized protein</fullName>
    </submittedName>
</protein>
<comment type="caution">
    <text evidence="2">The sequence shown here is derived from an EMBL/GenBank/DDBJ whole genome shotgun (WGS) entry which is preliminary data.</text>
</comment>
<sequence>MERLPAEIIIHILHLVPACWFSSLYQVFPTAIVDEALRQQLRSASAVLQLVSTNMHELMGPQEPSNGRKNESSLPLYFATLDSAYRLIWLLPNFSQSQHYFQVKDAYVSHGKLVLRPGDTRHSQRQHVLTSLYTIRKCLPPLRAGSFSGQSEFSHSATKQDMTIHSAGLLVDACLLSTQQDNTECVDNKRFPPRPMLPSYYSRKIPSPSSSSSFSGPYSPEQPIYPDTTCGYFLVERVGISISVMLDLLQQIPSHVA</sequence>
<feature type="region of interest" description="Disordered" evidence="1">
    <location>
        <begin position="197"/>
        <end position="218"/>
    </location>
</feature>
<name>A0A8H7BQ44_9FUNG</name>
<evidence type="ECO:0000313" key="2">
    <source>
        <dbReference type="EMBL" id="KAF7727975.1"/>
    </source>
</evidence>
<gene>
    <name evidence="2" type="ORF">EC973_006863</name>
</gene>
<dbReference type="OrthoDB" id="2285859at2759"/>
<evidence type="ECO:0000256" key="1">
    <source>
        <dbReference type="SAM" id="MobiDB-lite"/>
    </source>
</evidence>
<organism evidence="2 3">
    <name type="scientific">Apophysomyces ossiformis</name>
    <dbReference type="NCBI Taxonomy" id="679940"/>
    <lineage>
        <taxon>Eukaryota</taxon>
        <taxon>Fungi</taxon>
        <taxon>Fungi incertae sedis</taxon>
        <taxon>Mucoromycota</taxon>
        <taxon>Mucoromycotina</taxon>
        <taxon>Mucoromycetes</taxon>
        <taxon>Mucorales</taxon>
        <taxon>Mucorineae</taxon>
        <taxon>Mucoraceae</taxon>
        <taxon>Apophysomyces</taxon>
    </lineage>
</organism>
<feature type="compositionally biased region" description="Low complexity" evidence="1">
    <location>
        <begin position="198"/>
        <end position="218"/>
    </location>
</feature>